<feature type="transmembrane region" description="Helical" evidence="8">
    <location>
        <begin position="198"/>
        <end position="218"/>
    </location>
</feature>
<evidence type="ECO:0000256" key="3">
    <source>
        <dbReference type="ARBA" id="ARBA00022448"/>
    </source>
</evidence>
<feature type="transmembrane region" description="Helical" evidence="8">
    <location>
        <begin position="443"/>
        <end position="460"/>
    </location>
</feature>
<evidence type="ECO:0000256" key="5">
    <source>
        <dbReference type="ARBA" id="ARBA00022692"/>
    </source>
</evidence>
<feature type="transmembrane region" description="Helical" evidence="8">
    <location>
        <begin position="366"/>
        <end position="386"/>
    </location>
</feature>
<feature type="transmembrane region" description="Helical" evidence="8">
    <location>
        <begin position="76"/>
        <end position="96"/>
    </location>
</feature>
<feature type="transmembrane region" description="Helical" evidence="8">
    <location>
        <begin position="398"/>
        <end position="423"/>
    </location>
</feature>
<evidence type="ECO:0000256" key="7">
    <source>
        <dbReference type="ARBA" id="ARBA00023136"/>
    </source>
</evidence>
<gene>
    <name evidence="9" type="ORF">SMD27_17965</name>
</gene>
<keyword evidence="5 8" id="KW-0812">Transmembrane</keyword>
<dbReference type="InterPro" id="IPR003804">
    <property type="entry name" value="Lactate_perm"/>
</dbReference>
<evidence type="ECO:0000256" key="2">
    <source>
        <dbReference type="ARBA" id="ARBA00010100"/>
    </source>
</evidence>
<comment type="caution">
    <text evidence="9">The sequence shown here is derived from an EMBL/GenBank/DDBJ whole genome shotgun (WGS) entry which is preliminary data.</text>
</comment>
<sequence length="549" mass="58157">MTIYRRNAGETVQIPVDFLHWALAILSIVALLVFLVPLRWRAPEAGPMAMFTAAIVAIAAFRTPWLTLAVAGGKGVWDAIFILYVMWPALLLYQVTKQAGAYDALRQGIARFSRNELFIILSLCWVFASFLQGIAGFGAPVAVVVPLLIAVGVKPVYAVAMGVLAHAWGRFFGTLGVGWLATLQVVELEDIPRAAFESALLILIPNYLGGFFVVWLYGKGPALRHAWPLVLILGTILGVGQLLAALFSPELSTFLAAAVALLSLYPLSRWPRYRDPITDITDRPAMTERVVVEQKEAPPVMSLAMSFLPYVILTAVTLSVLLIPPLNAALRQVRIGLPFPEVATGYGIHNAAAASYSPIAPFTHPGAMLLITAIIVWLIYSAGGYYRAWAQRHTPERIGSALLVDAVPASVPVIAFLVTSRILDHSGQSLTIAHGLAAVSPPLVYAGAASIIGALGAFMTSSSTASNVLFAGVQGGVAQLHGLAKETVIAAQAAGSAYGNAIAPANIVLGTSIAGVKGQEGSVLRKTLPWTIVVAVLTGLATVALILIR</sequence>
<dbReference type="PANTHER" id="PTHR30003:SF0">
    <property type="entry name" value="GLYCOLATE PERMEASE GLCA-RELATED"/>
    <property type="match status" value="1"/>
</dbReference>
<evidence type="ECO:0000313" key="10">
    <source>
        <dbReference type="Proteomes" id="UP001279642"/>
    </source>
</evidence>
<evidence type="ECO:0000256" key="6">
    <source>
        <dbReference type="ARBA" id="ARBA00022989"/>
    </source>
</evidence>
<feature type="transmembrane region" description="Helical" evidence="8">
    <location>
        <begin position="251"/>
        <end position="267"/>
    </location>
</feature>
<evidence type="ECO:0000256" key="4">
    <source>
        <dbReference type="ARBA" id="ARBA00022475"/>
    </source>
</evidence>
<dbReference type="EMBL" id="JAXCLW010000006">
    <property type="protein sequence ID" value="MDY0884735.1"/>
    <property type="molecule type" value="Genomic_DNA"/>
</dbReference>
<keyword evidence="8" id="KW-0997">Cell inner membrane</keyword>
<dbReference type="Proteomes" id="UP001279642">
    <property type="component" value="Unassembled WGS sequence"/>
</dbReference>
<keyword evidence="4" id="KW-1003">Cell membrane</keyword>
<feature type="transmembrane region" description="Helical" evidence="8">
    <location>
        <begin position="527"/>
        <end position="548"/>
    </location>
</feature>
<dbReference type="Pfam" id="PF02652">
    <property type="entry name" value="Lactate_perm"/>
    <property type="match status" value="1"/>
</dbReference>
<protein>
    <recommendedName>
        <fullName evidence="8">L-lactate permease</fullName>
    </recommendedName>
</protein>
<keyword evidence="6 8" id="KW-1133">Transmembrane helix</keyword>
<feature type="transmembrane region" description="Helical" evidence="8">
    <location>
        <begin position="303"/>
        <end position="323"/>
    </location>
</feature>
<feature type="transmembrane region" description="Helical" evidence="8">
    <location>
        <begin position="117"/>
        <end position="135"/>
    </location>
</feature>
<dbReference type="RefSeq" id="WP_320509809.1">
    <property type="nucleotide sequence ID" value="NZ_JAXCLW010000006.1"/>
</dbReference>
<organism evidence="9 10">
    <name type="scientific">Dongia soli</name>
    <dbReference type="NCBI Taxonomy" id="600628"/>
    <lineage>
        <taxon>Bacteria</taxon>
        <taxon>Pseudomonadati</taxon>
        <taxon>Pseudomonadota</taxon>
        <taxon>Alphaproteobacteria</taxon>
        <taxon>Rhodospirillales</taxon>
        <taxon>Dongiaceae</taxon>
        <taxon>Dongia</taxon>
    </lineage>
</organism>
<comment type="subcellular location">
    <subcellularLocation>
        <location evidence="8">Cell inner membrane</location>
        <topology evidence="8">Multi-pass membrane protein</topology>
    </subcellularLocation>
    <subcellularLocation>
        <location evidence="1">Cell membrane</location>
        <topology evidence="1">Multi-pass membrane protein</topology>
    </subcellularLocation>
</comment>
<feature type="transmembrane region" description="Helical" evidence="8">
    <location>
        <begin position="141"/>
        <end position="160"/>
    </location>
</feature>
<proteinExistence type="inferred from homology"/>
<reference evidence="9 10" key="1">
    <citation type="journal article" date="2016" name="Antonie Van Leeuwenhoek">
        <title>Dongia soli sp. nov., isolated from soil from Dokdo, Korea.</title>
        <authorList>
            <person name="Kim D.U."/>
            <person name="Lee H."/>
            <person name="Kim H."/>
            <person name="Kim S.G."/>
            <person name="Ka J.O."/>
        </authorList>
    </citation>
    <scope>NUCLEOTIDE SEQUENCE [LARGE SCALE GENOMIC DNA]</scope>
    <source>
        <strain evidence="9 10">D78</strain>
    </source>
</reference>
<feature type="transmembrane region" description="Helical" evidence="8">
    <location>
        <begin position="167"/>
        <end position="186"/>
    </location>
</feature>
<name>A0ABU5EGW9_9PROT</name>
<evidence type="ECO:0000256" key="1">
    <source>
        <dbReference type="ARBA" id="ARBA00004651"/>
    </source>
</evidence>
<evidence type="ECO:0000256" key="8">
    <source>
        <dbReference type="RuleBase" id="RU365092"/>
    </source>
</evidence>
<dbReference type="PANTHER" id="PTHR30003">
    <property type="entry name" value="L-LACTATE PERMEASE"/>
    <property type="match status" value="1"/>
</dbReference>
<keyword evidence="10" id="KW-1185">Reference proteome</keyword>
<comment type="function">
    <text evidence="8">Uptake of L-lactate across the membrane. Can also transport D-lactate and glycolate.</text>
</comment>
<keyword evidence="7 8" id="KW-0472">Membrane</keyword>
<accession>A0ABU5EGW9</accession>
<comment type="similarity">
    <text evidence="2 8">Belongs to the lactate permease family.</text>
</comment>
<feature type="transmembrane region" description="Helical" evidence="8">
    <location>
        <begin position="48"/>
        <end position="70"/>
    </location>
</feature>
<evidence type="ECO:0000313" key="9">
    <source>
        <dbReference type="EMBL" id="MDY0884735.1"/>
    </source>
</evidence>
<feature type="transmembrane region" description="Helical" evidence="8">
    <location>
        <begin position="18"/>
        <end position="36"/>
    </location>
</feature>
<keyword evidence="3 8" id="KW-0813">Transport</keyword>
<feature type="transmembrane region" description="Helical" evidence="8">
    <location>
        <begin position="225"/>
        <end position="245"/>
    </location>
</feature>